<evidence type="ECO:0000256" key="1">
    <source>
        <dbReference type="ARBA" id="ARBA00022729"/>
    </source>
</evidence>
<sequence>MKIWLFCFVLLWTFPIWASEEELRFPSKPIDDLQTFIKTYSSERCADCHEDVYKQWKESYHSRSMVSSIKGITNFFLVGVPKEWEKELTKKEILKCLDCHLPQIKYATERLAIEIAELMITARKAKGAEKEKAIATLSKLNLSCYGCHNIKVASSAPGITGEIDPNVIYTANEDVEAEHETDYHPALKRSVFCMQCHGVYHAPDGESIYCNTLSRSYADNYLGQGGRKSCQECHMYQKNRGHRMPGGHDLEIVKEGIELQAEIQGFRYGVGKWVPAVNVEAFLTNKAGHRVPDG</sequence>
<protein>
    <recommendedName>
        <fullName evidence="2">Cytochrome c-552/4 domain-containing protein</fullName>
    </recommendedName>
</protein>
<dbReference type="NCBIfam" id="NF040886">
    <property type="entry name" value="cyt_C_like_Sec"/>
    <property type="match status" value="1"/>
</dbReference>
<keyword evidence="4" id="KW-1185">Reference proteome</keyword>
<dbReference type="InterPro" id="IPR023155">
    <property type="entry name" value="Cyt_c-552/4"/>
</dbReference>
<dbReference type="SUPFAM" id="SSF48695">
    <property type="entry name" value="Multiheme cytochromes"/>
    <property type="match status" value="1"/>
</dbReference>
<dbReference type="STRING" id="1795632.TH606_03165"/>
<feature type="domain" description="Cytochrome c-552/4" evidence="2">
    <location>
        <begin position="45"/>
        <end position="104"/>
    </location>
</feature>
<organism evidence="3 4">
    <name type="scientific">Thermodesulfatator autotrophicus</name>
    <dbReference type="NCBI Taxonomy" id="1795632"/>
    <lineage>
        <taxon>Bacteria</taxon>
        <taxon>Pseudomonadati</taxon>
        <taxon>Thermodesulfobacteriota</taxon>
        <taxon>Thermodesulfobacteria</taxon>
        <taxon>Thermodesulfobacteriales</taxon>
        <taxon>Thermodesulfatatoraceae</taxon>
        <taxon>Thermodesulfatator</taxon>
    </lineage>
</organism>
<accession>A0A177E870</accession>
<dbReference type="PANTHER" id="PTHR35038">
    <property type="entry name" value="DISSIMILATORY SULFITE REDUCTASE SIRA"/>
    <property type="match status" value="1"/>
</dbReference>
<evidence type="ECO:0000313" key="3">
    <source>
        <dbReference type="EMBL" id="OAG28153.1"/>
    </source>
</evidence>
<dbReference type="Pfam" id="PF13435">
    <property type="entry name" value="Cytochrome_C554"/>
    <property type="match status" value="1"/>
</dbReference>
<dbReference type="Proteomes" id="UP000076964">
    <property type="component" value="Unassembled WGS sequence"/>
</dbReference>
<dbReference type="EMBL" id="LSFI01000010">
    <property type="protein sequence ID" value="OAG28153.1"/>
    <property type="molecule type" value="Genomic_DNA"/>
</dbReference>
<evidence type="ECO:0000313" key="4">
    <source>
        <dbReference type="Proteomes" id="UP000076964"/>
    </source>
</evidence>
<dbReference type="PANTHER" id="PTHR35038:SF10">
    <property type="entry name" value="HIGH-MOLECULAR-WEIGHT CYTOCHROME C"/>
    <property type="match status" value="1"/>
</dbReference>
<dbReference type="Gene3D" id="1.10.1130.10">
    <property type="entry name" value="Flavocytochrome C3, Chain A"/>
    <property type="match status" value="1"/>
</dbReference>
<name>A0A177E870_9BACT</name>
<dbReference type="AlphaFoldDB" id="A0A177E870"/>
<dbReference type="InterPro" id="IPR036280">
    <property type="entry name" value="Multihaem_cyt_sf"/>
</dbReference>
<evidence type="ECO:0000259" key="2">
    <source>
        <dbReference type="Pfam" id="PF13435"/>
    </source>
</evidence>
<proteinExistence type="predicted"/>
<dbReference type="InterPro" id="IPR051829">
    <property type="entry name" value="Multiheme_Cytochr_ET"/>
</dbReference>
<dbReference type="OrthoDB" id="9769195at2"/>
<gene>
    <name evidence="3" type="ORF">TH606_03165</name>
</gene>
<reference evidence="3 4" key="1">
    <citation type="submission" date="2016-02" db="EMBL/GenBank/DDBJ databases">
        <title>Draft genome sequence of Thermodesulfatator sp. S606.</title>
        <authorList>
            <person name="Lai Q."/>
            <person name="Cao J."/>
            <person name="Dupont S."/>
            <person name="Shao Z."/>
            <person name="Jebbar M."/>
            <person name="Alain K."/>
        </authorList>
    </citation>
    <scope>NUCLEOTIDE SEQUENCE [LARGE SCALE GENOMIC DNA]</scope>
    <source>
        <strain evidence="3 4">S606</strain>
    </source>
</reference>
<comment type="caution">
    <text evidence="3">The sequence shown here is derived from an EMBL/GenBank/DDBJ whole genome shotgun (WGS) entry which is preliminary data.</text>
</comment>
<keyword evidence="1" id="KW-0732">Signal</keyword>